<evidence type="ECO:0000313" key="1">
    <source>
        <dbReference type="EMBL" id="PBL04164.1"/>
    </source>
</evidence>
<dbReference type="AlphaFoldDB" id="A0A2H3EXS1"/>
<evidence type="ECO:0000313" key="2">
    <source>
        <dbReference type="Proteomes" id="UP000217790"/>
    </source>
</evidence>
<organism evidence="1 2">
    <name type="scientific">Armillaria gallica</name>
    <name type="common">Bulbous honey fungus</name>
    <name type="synonym">Armillaria bulbosa</name>
    <dbReference type="NCBI Taxonomy" id="47427"/>
    <lineage>
        <taxon>Eukaryota</taxon>
        <taxon>Fungi</taxon>
        <taxon>Dikarya</taxon>
        <taxon>Basidiomycota</taxon>
        <taxon>Agaricomycotina</taxon>
        <taxon>Agaricomycetes</taxon>
        <taxon>Agaricomycetidae</taxon>
        <taxon>Agaricales</taxon>
        <taxon>Marasmiineae</taxon>
        <taxon>Physalacriaceae</taxon>
        <taxon>Armillaria</taxon>
    </lineage>
</organism>
<accession>A0A2H3EXS1</accession>
<dbReference type="Proteomes" id="UP000217790">
    <property type="component" value="Unassembled WGS sequence"/>
</dbReference>
<dbReference type="OrthoDB" id="2820323at2759"/>
<gene>
    <name evidence="1" type="ORF">ARMGADRAFT_1158074</name>
</gene>
<reference evidence="2" key="1">
    <citation type="journal article" date="2017" name="Nat. Ecol. Evol.">
        <title>Genome expansion and lineage-specific genetic innovations in the forest pathogenic fungi Armillaria.</title>
        <authorList>
            <person name="Sipos G."/>
            <person name="Prasanna A.N."/>
            <person name="Walter M.C."/>
            <person name="O'Connor E."/>
            <person name="Balint B."/>
            <person name="Krizsan K."/>
            <person name="Kiss B."/>
            <person name="Hess J."/>
            <person name="Varga T."/>
            <person name="Slot J."/>
            <person name="Riley R."/>
            <person name="Boka B."/>
            <person name="Rigling D."/>
            <person name="Barry K."/>
            <person name="Lee J."/>
            <person name="Mihaltcheva S."/>
            <person name="LaButti K."/>
            <person name="Lipzen A."/>
            <person name="Waldron R."/>
            <person name="Moloney N.M."/>
            <person name="Sperisen C."/>
            <person name="Kredics L."/>
            <person name="Vagvoelgyi C."/>
            <person name="Patrignani A."/>
            <person name="Fitzpatrick D."/>
            <person name="Nagy I."/>
            <person name="Doyle S."/>
            <person name="Anderson J.B."/>
            <person name="Grigoriev I.V."/>
            <person name="Gueldener U."/>
            <person name="Muensterkoetter M."/>
            <person name="Nagy L.G."/>
        </authorList>
    </citation>
    <scope>NUCLEOTIDE SEQUENCE [LARGE SCALE GENOMIC DNA]</scope>
    <source>
        <strain evidence="2">Ar21-2</strain>
    </source>
</reference>
<keyword evidence="2" id="KW-1185">Reference proteome</keyword>
<dbReference type="EMBL" id="KZ293644">
    <property type="protein sequence ID" value="PBL04164.1"/>
    <property type="molecule type" value="Genomic_DNA"/>
</dbReference>
<name>A0A2H3EXS1_ARMGA</name>
<proteinExistence type="predicted"/>
<dbReference type="InParanoid" id="A0A2H3EXS1"/>
<sequence>MSPYLVRLYLAAKSATSEELSWNIIEPSLFPSATMSDEKFPELYESRKRNVTLLQTGIQPDTGILSLEFYSRLGIGNFSLAVWDPKDDDMLLVQLWDNWASLGHHVSFHRYTRSQCGNRKLWSRNPIGTTRWPYNDIVHQGIRITHRGLPYRGSTWHFLYPDNQCFVEELARTITTSDPPSPGPYIPLELTNGDVIEADPSWVPGVPIFGKSYRSGKHGLSKNWTGDCVGFFSIPAGRGRSKGDLPCYSKRRVDYPDDITKAKREVEMSKHLQAKIKTSWFWGDPAAHSPYCFREPLTCQIVSTGFLKADPEMVLIHMQASTIRPLWIAQEHETGQWGFVSPYALRWTPVSVPLLRVLHVFFYVGPAESNDPMFTACLPTSLHVAFFSDPGS</sequence>
<protein>
    <submittedName>
        <fullName evidence="1">Uncharacterized protein</fullName>
    </submittedName>
</protein>